<feature type="compositionally biased region" description="Polar residues" evidence="9">
    <location>
        <begin position="314"/>
        <end position="326"/>
    </location>
</feature>
<feature type="compositionally biased region" description="Low complexity" evidence="9">
    <location>
        <begin position="268"/>
        <end position="310"/>
    </location>
</feature>
<evidence type="ECO:0000256" key="8">
    <source>
        <dbReference type="ARBA" id="ARBA00040903"/>
    </source>
</evidence>
<keyword evidence="5" id="KW-0804">Transcription</keyword>
<feature type="region of interest" description="Disordered" evidence="9">
    <location>
        <begin position="261"/>
        <end position="326"/>
    </location>
</feature>
<evidence type="ECO:0000313" key="11">
    <source>
        <dbReference type="EMBL" id="GME73460.1"/>
    </source>
</evidence>
<evidence type="ECO:0000256" key="2">
    <source>
        <dbReference type="ARBA" id="ARBA00022833"/>
    </source>
</evidence>
<dbReference type="AlphaFoldDB" id="A0A9W6T1W4"/>
<keyword evidence="6" id="KW-0539">Nucleus</keyword>
<keyword evidence="1" id="KW-0479">Metal-binding</keyword>
<evidence type="ECO:0000256" key="9">
    <source>
        <dbReference type="SAM" id="MobiDB-lite"/>
    </source>
</evidence>
<dbReference type="PROSITE" id="PS50048">
    <property type="entry name" value="ZN2_CY6_FUNGAL_2"/>
    <property type="match status" value="1"/>
</dbReference>
<feature type="compositionally biased region" description="Low complexity" evidence="9">
    <location>
        <begin position="7"/>
        <end position="23"/>
    </location>
</feature>
<feature type="region of interest" description="Disordered" evidence="9">
    <location>
        <begin position="1"/>
        <end position="23"/>
    </location>
</feature>
<dbReference type="GO" id="GO:0008270">
    <property type="term" value="F:zinc ion binding"/>
    <property type="evidence" value="ECO:0007669"/>
    <property type="project" value="InterPro"/>
</dbReference>
<protein>
    <recommendedName>
        <fullName evidence="8">Transcription activator of gluconeogenesis ERT1</fullName>
    </recommendedName>
</protein>
<dbReference type="CDD" id="cd00067">
    <property type="entry name" value="GAL4"/>
    <property type="match status" value="1"/>
</dbReference>
<keyword evidence="12" id="KW-1185">Reference proteome</keyword>
<feature type="compositionally biased region" description="Polar residues" evidence="9">
    <location>
        <begin position="157"/>
        <end position="178"/>
    </location>
</feature>
<dbReference type="Gene3D" id="4.10.240.10">
    <property type="entry name" value="Zn(2)-C6 fungal-type DNA-binding domain"/>
    <property type="match status" value="1"/>
</dbReference>
<keyword evidence="4" id="KW-0238">DNA-binding</keyword>
<evidence type="ECO:0000256" key="4">
    <source>
        <dbReference type="ARBA" id="ARBA00023125"/>
    </source>
</evidence>
<accession>A0A9W6T1W4</accession>
<gene>
    <name evidence="11" type="ORF">Cboi02_000405000</name>
</gene>
<dbReference type="GO" id="GO:0000981">
    <property type="term" value="F:DNA-binding transcription factor activity, RNA polymerase II-specific"/>
    <property type="evidence" value="ECO:0007669"/>
    <property type="project" value="InterPro"/>
</dbReference>
<dbReference type="GO" id="GO:0005634">
    <property type="term" value="C:nucleus"/>
    <property type="evidence" value="ECO:0007669"/>
    <property type="project" value="TreeGrafter"/>
</dbReference>
<feature type="compositionally biased region" description="Low complexity" evidence="9">
    <location>
        <begin position="179"/>
        <end position="207"/>
    </location>
</feature>
<comment type="caution">
    <text evidence="11">The sequence shown here is derived from an EMBL/GenBank/DDBJ whole genome shotgun (WGS) entry which is preliminary data.</text>
</comment>
<evidence type="ECO:0000256" key="5">
    <source>
        <dbReference type="ARBA" id="ARBA00023163"/>
    </source>
</evidence>
<dbReference type="PANTHER" id="PTHR47659:SF1">
    <property type="entry name" value="TRANSCRIPTION ACTIVATOR OF GLUCONEOGENESIS ERT1"/>
    <property type="match status" value="1"/>
</dbReference>
<evidence type="ECO:0000256" key="7">
    <source>
        <dbReference type="ARBA" id="ARBA00037475"/>
    </source>
</evidence>
<dbReference type="Pfam" id="PF00172">
    <property type="entry name" value="Zn_clus"/>
    <property type="match status" value="1"/>
</dbReference>
<dbReference type="SUPFAM" id="SSF57701">
    <property type="entry name" value="Zn2/Cys6 DNA-binding domain"/>
    <property type="match status" value="1"/>
</dbReference>
<dbReference type="SMART" id="SM00066">
    <property type="entry name" value="GAL4"/>
    <property type="match status" value="1"/>
</dbReference>
<dbReference type="EMBL" id="BSXN01001532">
    <property type="protein sequence ID" value="GME73460.1"/>
    <property type="molecule type" value="Genomic_DNA"/>
</dbReference>
<proteinExistence type="predicted"/>
<evidence type="ECO:0000313" key="12">
    <source>
        <dbReference type="Proteomes" id="UP001165120"/>
    </source>
</evidence>
<name>A0A9W6T1W4_CANBO</name>
<dbReference type="Proteomes" id="UP001165120">
    <property type="component" value="Unassembled WGS sequence"/>
</dbReference>
<keyword evidence="2" id="KW-0862">Zinc</keyword>
<dbReference type="InterPro" id="IPR036864">
    <property type="entry name" value="Zn2-C6_fun-type_DNA-bd_sf"/>
</dbReference>
<sequence length="415" mass="45070">MKDKIDNISSAGTGTSSTTNSNNVNTIISSTATNGDNSINNTFNGVNGINNSGTIGSETIIKMEPGSSSSSIIPANNGSKIITSKLPLNINPKTGKVKQTRKKVKKTSRACTHCRKAHMTCDDSRPCKRCVAKGLHDSCFDAPRKKKKYLMEEEMASINSNTEPSDSKNIISGNSPAISLNMSSNTTLSSLNDSQDNNFQQQQQQQLPQAFRLTHPQSSLPLPKGISSPSMTSIKSVNSFFNNSNNNNGIKQDNISLIPNPNTFALANDNSNNSNTPTGSNDEFPSDNNNNNNYQNHINHSNNRNSLNMDNESRSTNSQHNSPYNASNFMSTAADLEYSILGSIIQDNSLLSPDAIMLSPSFSPDENNITSNGNGNGNNNISENKDSIFNKYKPFLGPSNLHTVYNNDDQRVERS</sequence>
<dbReference type="PROSITE" id="PS00463">
    <property type="entry name" value="ZN2_CY6_FUNGAL_1"/>
    <property type="match status" value="1"/>
</dbReference>
<evidence type="ECO:0000256" key="3">
    <source>
        <dbReference type="ARBA" id="ARBA00023015"/>
    </source>
</evidence>
<evidence type="ECO:0000259" key="10">
    <source>
        <dbReference type="PROSITE" id="PS50048"/>
    </source>
</evidence>
<evidence type="ECO:0000256" key="6">
    <source>
        <dbReference type="ARBA" id="ARBA00023242"/>
    </source>
</evidence>
<dbReference type="PANTHER" id="PTHR47659">
    <property type="entry name" value="ZN(II)2CYS6 TRANSCRIPTION FACTOR (EUROFUNG)-RELATED"/>
    <property type="match status" value="1"/>
</dbReference>
<evidence type="ECO:0000256" key="1">
    <source>
        <dbReference type="ARBA" id="ARBA00022723"/>
    </source>
</evidence>
<comment type="function">
    <text evidence="7">Transcription factor which regulates nonfermentable carbon utilization. Activator of gluconeogenetic genes.</text>
</comment>
<feature type="region of interest" description="Disordered" evidence="9">
    <location>
        <begin position="366"/>
        <end position="385"/>
    </location>
</feature>
<dbReference type="InterPro" id="IPR050335">
    <property type="entry name" value="ERT1_acuK_gluconeogen_tf"/>
</dbReference>
<feature type="domain" description="Zn(2)-C6 fungal-type" evidence="10">
    <location>
        <begin position="110"/>
        <end position="139"/>
    </location>
</feature>
<keyword evidence="3" id="KW-0805">Transcription regulation</keyword>
<feature type="region of interest" description="Disordered" evidence="9">
    <location>
        <begin position="156"/>
        <end position="207"/>
    </location>
</feature>
<organism evidence="11 12">
    <name type="scientific">Candida boidinii</name>
    <name type="common">Yeast</name>
    <dbReference type="NCBI Taxonomy" id="5477"/>
    <lineage>
        <taxon>Eukaryota</taxon>
        <taxon>Fungi</taxon>
        <taxon>Dikarya</taxon>
        <taxon>Ascomycota</taxon>
        <taxon>Saccharomycotina</taxon>
        <taxon>Pichiomycetes</taxon>
        <taxon>Pichiales</taxon>
        <taxon>Pichiaceae</taxon>
        <taxon>Ogataea</taxon>
        <taxon>Ogataea/Candida clade</taxon>
    </lineage>
</organism>
<reference evidence="11" key="1">
    <citation type="submission" date="2023-04" db="EMBL/GenBank/DDBJ databases">
        <title>Candida boidinii NBRC 10035.</title>
        <authorList>
            <person name="Ichikawa N."/>
            <person name="Sato H."/>
            <person name="Tonouchi N."/>
        </authorList>
    </citation>
    <scope>NUCLEOTIDE SEQUENCE</scope>
    <source>
        <strain evidence="11">NBRC 10035</strain>
    </source>
</reference>
<dbReference type="InterPro" id="IPR001138">
    <property type="entry name" value="Zn2Cys6_DnaBD"/>
</dbReference>
<feature type="compositionally biased region" description="Low complexity" evidence="9">
    <location>
        <begin position="366"/>
        <end position="382"/>
    </location>
</feature>
<dbReference type="GO" id="GO:0009267">
    <property type="term" value="P:cellular response to starvation"/>
    <property type="evidence" value="ECO:0007669"/>
    <property type="project" value="TreeGrafter"/>
</dbReference>
<dbReference type="GO" id="GO:0000977">
    <property type="term" value="F:RNA polymerase II transcription regulatory region sequence-specific DNA binding"/>
    <property type="evidence" value="ECO:0007669"/>
    <property type="project" value="TreeGrafter"/>
</dbReference>